<keyword evidence="4" id="KW-1185">Reference proteome</keyword>
<gene>
    <name evidence="3" type="ordered locus">Toce_2014</name>
</gene>
<dbReference type="RefSeq" id="WP_013276749.1">
    <property type="nucleotide sequence ID" value="NC_014377.1"/>
</dbReference>
<evidence type="ECO:0000259" key="2">
    <source>
        <dbReference type="Pfam" id="PF01551"/>
    </source>
</evidence>
<dbReference type="GO" id="GO:0004222">
    <property type="term" value="F:metalloendopeptidase activity"/>
    <property type="evidence" value="ECO:0007669"/>
    <property type="project" value="TreeGrafter"/>
</dbReference>
<dbReference type="PANTHER" id="PTHR21666:SF270">
    <property type="entry name" value="MUREIN HYDROLASE ACTIVATOR ENVC"/>
    <property type="match status" value="1"/>
</dbReference>
<dbReference type="EMBL" id="CP002131">
    <property type="protein sequence ID" value="ADL08735.1"/>
    <property type="molecule type" value="Genomic_DNA"/>
</dbReference>
<evidence type="ECO:0000313" key="4">
    <source>
        <dbReference type="Proteomes" id="UP000000272"/>
    </source>
</evidence>
<dbReference type="eggNOG" id="COG0739">
    <property type="taxonomic scope" value="Bacteria"/>
</dbReference>
<dbReference type="AlphaFoldDB" id="D9RZV8"/>
<sequence>MFRIRQSIIEFFSKMQKMWKKISLKRFLLVAFLAVLFTVNGAFWYIRFFDKGQQQPEDYAVPKEWEIDLNEVKIPDKAEGEQEVEQEPAVEPGRGEPVEPAPGSQDIPPANTAEEKESEKTAEAGIAKEVFAANPATMTMPVVGKIITEYSSDGLVYSKTLEQWCAHKGLDIAADEGTPVKAAMDGTVVEVRNSDPKLGVVVVLDHGNGIKTLYGNLMSDNLVQKGKRVKKGDIIGGVGKTAPYEIEDPPHLHFEVLKGTESVDPRHFLPDI</sequence>
<dbReference type="HOGENOM" id="CLU_029425_11_1_9"/>
<dbReference type="KEGG" id="toc:Toce_2014"/>
<dbReference type="InterPro" id="IPR050570">
    <property type="entry name" value="Cell_wall_metabolism_enzyme"/>
</dbReference>
<organism evidence="3 4">
    <name type="scientific">Thermosediminibacter oceani (strain ATCC BAA-1034 / DSM 16646 / JW/IW-1228P)</name>
    <dbReference type="NCBI Taxonomy" id="555079"/>
    <lineage>
        <taxon>Bacteria</taxon>
        <taxon>Bacillati</taxon>
        <taxon>Bacillota</taxon>
        <taxon>Clostridia</taxon>
        <taxon>Thermosediminibacterales</taxon>
        <taxon>Thermosediminibacteraceae</taxon>
        <taxon>Thermosediminibacter</taxon>
    </lineage>
</organism>
<feature type="domain" description="M23ase beta-sheet core" evidence="2">
    <location>
        <begin position="167"/>
        <end position="265"/>
    </location>
</feature>
<dbReference type="PANTHER" id="PTHR21666">
    <property type="entry name" value="PEPTIDASE-RELATED"/>
    <property type="match status" value="1"/>
</dbReference>
<proteinExistence type="predicted"/>
<dbReference type="Pfam" id="PF01551">
    <property type="entry name" value="Peptidase_M23"/>
    <property type="match status" value="1"/>
</dbReference>
<dbReference type="SUPFAM" id="SSF51261">
    <property type="entry name" value="Duplicated hybrid motif"/>
    <property type="match status" value="1"/>
</dbReference>
<dbReference type="Proteomes" id="UP000000272">
    <property type="component" value="Chromosome"/>
</dbReference>
<dbReference type="Gene3D" id="2.70.70.10">
    <property type="entry name" value="Glucose Permease (Domain IIA)"/>
    <property type="match status" value="1"/>
</dbReference>
<evidence type="ECO:0000256" key="1">
    <source>
        <dbReference type="SAM" id="MobiDB-lite"/>
    </source>
</evidence>
<reference evidence="3 4" key="1">
    <citation type="journal article" date="2010" name="Stand. Genomic Sci.">
        <title>Complete genome sequence of Thermosediminibacter oceani type strain (JW/IW-1228P).</title>
        <authorList>
            <person name="Pitluck S."/>
            <person name="Yasawong M."/>
            <person name="Munk C."/>
            <person name="Nolan M."/>
            <person name="Lapidus A."/>
            <person name="Lucas S."/>
            <person name="Glavina Del Rio T."/>
            <person name="Tice H."/>
            <person name="Cheng J.F."/>
            <person name="Bruce D."/>
            <person name="Detter C."/>
            <person name="Tapia R."/>
            <person name="Han C."/>
            <person name="Goodwin L."/>
            <person name="Liolios K."/>
            <person name="Ivanova N."/>
            <person name="Mavromatis K."/>
            <person name="Mikhailova N."/>
            <person name="Pati A."/>
            <person name="Chen A."/>
            <person name="Palaniappan K."/>
            <person name="Land M."/>
            <person name="Hauser L."/>
            <person name="Chang Y.J."/>
            <person name="Jeffries C.D."/>
            <person name="Rohde M."/>
            <person name="Spring S."/>
            <person name="Sikorski J."/>
            <person name="Goker M."/>
            <person name="Woyke T."/>
            <person name="Bristow J."/>
            <person name="Eisen J.A."/>
            <person name="Markowitz V."/>
            <person name="Hugenholtz P."/>
            <person name="Kyrpides N.C."/>
            <person name="Klenk H.P."/>
        </authorList>
    </citation>
    <scope>NUCLEOTIDE SEQUENCE [LARGE SCALE GENOMIC DNA]</scope>
    <source>
        <strain evidence="4">ATCC BAA-1034 / DSM 16646 / JW/IW-1228P</strain>
    </source>
</reference>
<accession>D9RZV8</accession>
<name>D9RZV8_THEOJ</name>
<evidence type="ECO:0000313" key="3">
    <source>
        <dbReference type="EMBL" id="ADL08735.1"/>
    </source>
</evidence>
<dbReference type="CDD" id="cd12797">
    <property type="entry name" value="M23_peptidase"/>
    <property type="match status" value="1"/>
</dbReference>
<feature type="region of interest" description="Disordered" evidence="1">
    <location>
        <begin position="76"/>
        <end position="122"/>
    </location>
</feature>
<dbReference type="InterPro" id="IPR011055">
    <property type="entry name" value="Dup_hybrid_motif"/>
</dbReference>
<feature type="compositionally biased region" description="Basic and acidic residues" evidence="1">
    <location>
        <begin position="113"/>
        <end position="122"/>
    </location>
</feature>
<dbReference type="STRING" id="555079.Toce_2014"/>
<dbReference type="InterPro" id="IPR016047">
    <property type="entry name" value="M23ase_b-sheet_dom"/>
</dbReference>
<protein>
    <submittedName>
        <fullName evidence="3">Peptidase M23</fullName>
    </submittedName>
</protein>